<dbReference type="InterPro" id="IPR002575">
    <property type="entry name" value="Aminoglycoside_PTrfase"/>
</dbReference>
<feature type="domain" description="DUF6285" evidence="2">
    <location>
        <begin position="374"/>
        <end position="454"/>
    </location>
</feature>
<dbReference type="SUPFAM" id="SSF56112">
    <property type="entry name" value="Protein kinase-like (PK-like)"/>
    <property type="match status" value="1"/>
</dbReference>
<sequence>MDDTAFAQRLETLCRATLGGTGPLADLRRLSGGASMQSWRFAWGDELLILRRMPDGMRSDDTAIDSGALDLDGQADVIERAVEQGVMAPAVRARLVPGDGLGEGFIMACAPGEALPQVLLRDPAFADALSALPKQWAEQLAAIHSIAPATLPQALSYRSPADMVTDLETRWRELGGVSPIYALAFGWLERALPDPVEPRLCHGDFRMGNLLVTPEGLSAVLDWELAHLGDPVQDLAFGCIPSWRFGRYDKVLGGFGQPEDMLKHYAAITGAQVDPARFRFWLVYSCLWWGVCCLIMADIWRRGDQAGPERLVIGRRVSEVEIDLMLMLSDELAAVPAPMDWPDCDVPAETGVPGGAALADAVSLWIEGQVAANARGHARFEARVAMNALGMAARDAALGPRFRSSQEGRLGILGYDAPGLATAVRRDPASVTPAVHHHLRRLAAENCLIDQPRYAGLAMARSAWT</sequence>
<dbReference type="Proteomes" id="UP000248014">
    <property type="component" value="Unassembled WGS sequence"/>
</dbReference>
<dbReference type="InterPro" id="IPR011009">
    <property type="entry name" value="Kinase-like_dom_sf"/>
</dbReference>
<accession>A0A2V3UWY6</accession>
<reference evidence="3 4" key="1">
    <citation type="submission" date="2018-05" db="EMBL/GenBank/DDBJ databases">
        <title>Genomic Encyclopedia of Type Strains, Phase IV (KMG-IV): sequencing the most valuable type-strain genomes for metagenomic binning, comparative biology and taxonomic classification.</title>
        <authorList>
            <person name="Goeker M."/>
        </authorList>
    </citation>
    <scope>NUCLEOTIDE SEQUENCE [LARGE SCALE GENOMIC DNA]</scope>
    <source>
        <strain evidence="3 4">DSM 3183</strain>
    </source>
</reference>
<name>A0A2V3UWY6_9SPHN</name>
<evidence type="ECO:0000259" key="2">
    <source>
        <dbReference type="Pfam" id="PF19802"/>
    </source>
</evidence>
<dbReference type="EMBL" id="QJJM01000012">
    <property type="protein sequence ID" value="PXW71631.1"/>
    <property type="molecule type" value="Genomic_DNA"/>
</dbReference>
<protein>
    <submittedName>
        <fullName evidence="3">Aminoglycoside phosphotransferase (APT) family kinase protein</fullName>
    </submittedName>
</protein>
<organism evidence="3 4">
    <name type="scientific">Blastomonas natatoria</name>
    <dbReference type="NCBI Taxonomy" id="34015"/>
    <lineage>
        <taxon>Bacteria</taxon>
        <taxon>Pseudomonadati</taxon>
        <taxon>Pseudomonadota</taxon>
        <taxon>Alphaproteobacteria</taxon>
        <taxon>Sphingomonadales</taxon>
        <taxon>Sphingomonadaceae</taxon>
        <taxon>Blastomonas</taxon>
    </lineage>
</organism>
<gene>
    <name evidence="3" type="ORF">C7451_11275</name>
</gene>
<dbReference type="CDD" id="cd05154">
    <property type="entry name" value="ACAD10_11_N-like"/>
    <property type="match status" value="1"/>
</dbReference>
<dbReference type="InterPro" id="IPR051678">
    <property type="entry name" value="AGP_Transferase"/>
</dbReference>
<dbReference type="InterPro" id="IPR041726">
    <property type="entry name" value="ACAD10_11_N"/>
</dbReference>
<dbReference type="RefSeq" id="WP_110299765.1">
    <property type="nucleotide sequence ID" value="NZ_QJJM01000012.1"/>
</dbReference>
<dbReference type="AlphaFoldDB" id="A0A2V3UWY6"/>
<dbReference type="InterPro" id="IPR046252">
    <property type="entry name" value="DUF6285"/>
</dbReference>
<dbReference type="Pfam" id="PF19802">
    <property type="entry name" value="DUF6285"/>
    <property type="match status" value="1"/>
</dbReference>
<evidence type="ECO:0000313" key="3">
    <source>
        <dbReference type="EMBL" id="PXW71631.1"/>
    </source>
</evidence>
<dbReference type="PANTHER" id="PTHR21310">
    <property type="entry name" value="AMINOGLYCOSIDE PHOSPHOTRANSFERASE-RELATED-RELATED"/>
    <property type="match status" value="1"/>
</dbReference>
<dbReference type="GO" id="GO:0016301">
    <property type="term" value="F:kinase activity"/>
    <property type="evidence" value="ECO:0007669"/>
    <property type="project" value="UniProtKB-KW"/>
</dbReference>
<evidence type="ECO:0000313" key="4">
    <source>
        <dbReference type="Proteomes" id="UP000248014"/>
    </source>
</evidence>
<comment type="caution">
    <text evidence="3">The sequence shown here is derived from an EMBL/GenBank/DDBJ whole genome shotgun (WGS) entry which is preliminary data.</text>
</comment>
<feature type="domain" description="Aminoglycoside phosphotransferase" evidence="1">
    <location>
        <begin position="26"/>
        <end position="249"/>
    </location>
</feature>
<keyword evidence="3" id="KW-0808">Transferase</keyword>
<keyword evidence="3" id="KW-0418">Kinase</keyword>
<dbReference type="OrthoDB" id="3806873at2"/>
<dbReference type="PANTHER" id="PTHR21310:SF57">
    <property type="entry name" value="BLR2944 PROTEIN"/>
    <property type="match status" value="1"/>
</dbReference>
<proteinExistence type="predicted"/>
<keyword evidence="4" id="KW-1185">Reference proteome</keyword>
<evidence type="ECO:0000259" key="1">
    <source>
        <dbReference type="Pfam" id="PF01636"/>
    </source>
</evidence>
<dbReference type="Gene3D" id="3.90.1200.10">
    <property type="match status" value="1"/>
</dbReference>
<dbReference type="Pfam" id="PF01636">
    <property type="entry name" value="APH"/>
    <property type="match status" value="1"/>
</dbReference>